<gene>
    <name evidence="2" type="ORF">ACFO0B_25875</name>
</gene>
<name>A0ABV8DZW9_9NOCA</name>
<dbReference type="RefSeq" id="WP_378615198.1">
    <property type="nucleotide sequence ID" value="NZ_JBHSAX010000019.1"/>
</dbReference>
<keyword evidence="3" id="KW-1185">Reference proteome</keyword>
<protein>
    <submittedName>
        <fullName evidence="2">Uncharacterized protein</fullName>
    </submittedName>
</protein>
<comment type="caution">
    <text evidence="2">The sequence shown here is derived from an EMBL/GenBank/DDBJ whole genome shotgun (WGS) entry which is preliminary data.</text>
</comment>
<dbReference type="Proteomes" id="UP001595696">
    <property type="component" value="Unassembled WGS sequence"/>
</dbReference>
<organism evidence="2 3">
    <name type="scientific">Nocardia jiangsuensis</name>
    <dbReference type="NCBI Taxonomy" id="1691563"/>
    <lineage>
        <taxon>Bacteria</taxon>
        <taxon>Bacillati</taxon>
        <taxon>Actinomycetota</taxon>
        <taxon>Actinomycetes</taxon>
        <taxon>Mycobacteriales</taxon>
        <taxon>Nocardiaceae</taxon>
        <taxon>Nocardia</taxon>
    </lineage>
</organism>
<feature type="region of interest" description="Disordered" evidence="1">
    <location>
        <begin position="99"/>
        <end position="128"/>
    </location>
</feature>
<dbReference type="EMBL" id="JBHSAX010000019">
    <property type="protein sequence ID" value="MFC3965433.1"/>
    <property type="molecule type" value="Genomic_DNA"/>
</dbReference>
<evidence type="ECO:0000313" key="3">
    <source>
        <dbReference type="Proteomes" id="UP001595696"/>
    </source>
</evidence>
<evidence type="ECO:0000313" key="2">
    <source>
        <dbReference type="EMBL" id="MFC3965433.1"/>
    </source>
</evidence>
<evidence type="ECO:0000256" key="1">
    <source>
        <dbReference type="SAM" id="MobiDB-lite"/>
    </source>
</evidence>
<reference evidence="3" key="1">
    <citation type="journal article" date="2019" name="Int. J. Syst. Evol. Microbiol.">
        <title>The Global Catalogue of Microorganisms (GCM) 10K type strain sequencing project: providing services to taxonomists for standard genome sequencing and annotation.</title>
        <authorList>
            <consortium name="The Broad Institute Genomics Platform"/>
            <consortium name="The Broad Institute Genome Sequencing Center for Infectious Disease"/>
            <person name="Wu L."/>
            <person name="Ma J."/>
        </authorList>
    </citation>
    <scope>NUCLEOTIDE SEQUENCE [LARGE SCALE GENOMIC DNA]</scope>
    <source>
        <strain evidence="3">CGMCC 4.7330</strain>
    </source>
</reference>
<sequence length="147" mass="15781">MAVHSTGSRMTSEVTPEYAYRVPAGGGKPWRLSWWPGRPLSEEQALAGMELDELVSDPALVTDPLAAALMQERAHRLGTVFAQALLLLAKAMAARGAVEIAPGEPADGPRGGDIGIPRRPREPGPGRGLEYLIDRCRPHTEPPVVFP</sequence>
<proteinExistence type="predicted"/>
<accession>A0ABV8DZW9</accession>